<comment type="caution">
    <text evidence="1">The sequence shown here is derived from an EMBL/GenBank/DDBJ whole genome shotgun (WGS) entry which is preliminary data.</text>
</comment>
<dbReference type="EMBL" id="JAGSOH010000050">
    <property type="protein sequence ID" value="MBR7828151.1"/>
    <property type="molecule type" value="Genomic_DNA"/>
</dbReference>
<dbReference type="RefSeq" id="WP_212519291.1">
    <property type="nucleotide sequence ID" value="NZ_JAGSOH010000050.1"/>
</dbReference>
<sequence length="153" mass="16205">MASRLETRSAQLSQLIEAADAEPQRRIAVRAAKAAVSAVALDEPELAPALADLALGRWGGPGAQAATALTDRLDAQAWGIHDEMEQGTAEQVEYRATFRRARAASAVAFALATDPRNAALEAAYEADAAIENLELIRGIVNEVLGIEQDAERA</sequence>
<reference evidence="1" key="1">
    <citation type="submission" date="2021-04" db="EMBL/GenBank/DDBJ databases">
        <title>Genome based classification of Actinospica acidithermotolerans sp. nov., an actinobacterium isolated from an Indonesian hot spring.</title>
        <authorList>
            <person name="Kusuma A.B."/>
            <person name="Putra K.E."/>
            <person name="Nafisah S."/>
            <person name="Loh J."/>
            <person name="Nouioui I."/>
            <person name="Goodfellow M."/>
        </authorList>
    </citation>
    <scope>NUCLEOTIDE SEQUENCE</scope>
    <source>
        <strain evidence="1">MGRD01-02</strain>
    </source>
</reference>
<name>A0A941EAU5_9ACTN</name>
<dbReference type="Proteomes" id="UP000676325">
    <property type="component" value="Unassembled WGS sequence"/>
</dbReference>
<keyword evidence="2" id="KW-1185">Reference proteome</keyword>
<protein>
    <submittedName>
        <fullName evidence="1">Uncharacterized protein</fullName>
    </submittedName>
</protein>
<organism evidence="1 2">
    <name type="scientific">Actinospica acidithermotolerans</name>
    <dbReference type="NCBI Taxonomy" id="2828514"/>
    <lineage>
        <taxon>Bacteria</taxon>
        <taxon>Bacillati</taxon>
        <taxon>Actinomycetota</taxon>
        <taxon>Actinomycetes</taxon>
        <taxon>Catenulisporales</taxon>
        <taxon>Actinospicaceae</taxon>
        <taxon>Actinospica</taxon>
    </lineage>
</organism>
<evidence type="ECO:0000313" key="2">
    <source>
        <dbReference type="Proteomes" id="UP000676325"/>
    </source>
</evidence>
<evidence type="ECO:0000313" key="1">
    <source>
        <dbReference type="EMBL" id="MBR7828151.1"/>
    </source>
</evidence>
<accession>A0A941EAU5</accession>
<dbReference type="AlphaFoldDB" id="A0A941EAU5"/>
<proteinExistence type="predicted"/>
<gene>
    <name evidence="1" type="ORF">KDK95_17675</name>
</gene>